<dbReference type="EMBL" id="GGEC01048162">
    <property type="protein sequence ID" value="MBX28646.1"/>
    <property type="molecule type" value="Transcribed_RNA"/>
</dbReference>
<sequence length="55" mass="6466">MIQDLSACQMMKMLQKMVNLYMFNFFIYFACVNLCGLHFAPMLLLLSIFLCISNF</sequence>
<keyword evidence="1" id="KW-1133">Transmembrane helix</keyword>
<protein>
    <submittedName>
        <fullName evidence="2">Uncharacterized protein</fullName>
    </submittedName>
</protein>
<keyword evidence="1" id="KW-0472">Membrane</keyword>
<reference evidence="2" key="1">
    <citation type="submission" date="2018-02" db="EMBL/GenBank/DDBJ databases">
        <title>Rhizophora mucronata_Transcriptome.</title>
        <authorList>
            <person name="Meera S.P."/>
            <person name="Sreeshan A."/>
            <person name="Augustine A."/>
        </authorList>
    </citation>
    <scope>NUCLEOTIDE SEQUENCE</scope>
    <source>
        <tissue evidence="2">Leaf</tissue>
    </source>
</reference>
<evidence type="ECO:0000256" key="1">
    <source>
        <dbReference type="SAM" id="Phobius"/>
    </source>
</evidence>
<evidence type="ECO:0000313" key="2">
    <source>
        <dbReference type="EMBL" id="MBX28646.1"/>
    </source>
</evidence>
<proteinExistence type="predicted"/>
<dbReference type="AlphaFoldDB" id="A0A2P2MEH1"/>
<organism evidence="2">
    <name type="scientific">Rhizophora mucronata</name>
    <name type="common">Asiatic mangrove</name>
    <dbReference type="NCBI Taxonomy" id="61149"/>
    <lineage>
        <taxon>Eukaryota</taxon>
        <taxon>Viridiplantae</taxon>
        <taxon>Streptophyta</taxon>
        <taxon>Embryophyta</taxon>
        <taxon>Tracheophyta</taxon>
        <taxon>Spermatophyta</taxon>
        <taxon>Magnoliopsida</taxon>
        <taxon>eudicotyledons</taxon>
        <taxon>Gunneridae</taxon>
        <taxon>Pentapetalae</taxon>
        <taxon>rosids</taxon>
        <taxon>fabids</taxon>
        <taxon>Malpighiales</taxon>
        <taxon>Rhizophoraceae</taxon>
        <taxon>Rhizophora</taxon>
    </lineage>
</organism>
<feature type="transmembrane region" description="Helical" evidence="1">
    <location>
        <begin position="21"/>
        <end position="50"/>
    </location>
</feature>
<name>A0A2P2MEH1_RHIMU</name>
<accession>A0A2P2MEH1</accession>
<keyword evidence="1" id="KW-0812">Transmembrane</keyword>